<keyword evidence="1" id="KW-0732">Signal</keyword>
<proteinExistence type="predicted"/>
<sequence>MAAYKSLAILFCLIYTSYSQVILNPRFAYLGAGIVEAPVVAAPIPVPPPVVPATVPGSDGKQPLVNNGLGLLTQSAPLVNAPRVAAIAGVPVPAPLPVAARFPYAVAAPVPVAAPALIPSYAPFAKTAVIYGSNKSA</sequence>
<evidence type="ECO:0000313" key="2">
    <source>
        <dbReference type="Proteomes" id="UP000038045"/>
    </source>
</evidence>
<evidence type="ECO:0000256" key="1">
    <source>
        <dbReference type="SAM" id="SignalP"/>
    </source>
</evidence>
<organism evidence="2 3">
    <name type="scientific">Parastrongyloides trichosuri</name>
    <name type="common">Possum-specific nematode worm</name>
    <dbReference type="NCBI Taxonomy" id="131310"/>
    <lineage>
        <taxon>Eukaryota</taxon>
        <taxon>Metazoa</taxon>
        <taxon>Ecdysozoa</taxon>
        <taxon>Nematoda</taxon>
        <taxon>Chromadorea</taxon>
        <taxon>Rhabditida</taxon>
        <taxon>Tylenchina</taxon>
        <taxon>Panagrolaimomorpha</taxon>
        <taxon>Strongyloidoidea</taxon>
        <taxon>Strongyloididae</taxon>
        <taxon>Parastrongyloides</taxon>
    </lineage>
</organism>
<reference evidence="3" key="1">
    <citation type="submission" date="2017-02" db="UniProtKB">
        <authorList>
            <consortium name="WormBaseParasite"/>
        </authorList>
    </citation>
    <scope>IDENTIFICATION</scope>
</reference>
<accession>A0A0N4ZQR3</accession>
<feature type="signal peptide" evidence="1">
    <location>
        <begin position="1"/>
        <end position="19"/>
    </location>
</feature>
<name>A0A0N4ZQR3_PARTI</name>
<dbReference type="Proteomes" id="UP000038045">
    <property type="component" value="Unplaced"/>
</dbReference>
<keyword evidence="2" id="KW-1185">Reference proteome</keyword>
<feature type="chain" id="PRO_5005892223" evidence="1">
    <location>
        <begin position="20"/>
        <end position="137"/>
    </location>
</feature>
<evidence type="ECO:0000313" key="3">
    <source>
        <dbReference type="WBParaSite" id="PTRK_0001085400.1"/>
    </source>
</evidence>
<protein>
    <submittedName>
        <fullName evidence="3">Cyclin-dependent kinase inhibitor 1C-like</fullName>
    </submittedName>
</protein>
<dbReference type="WBParaSite" id="PTRK_0001085400.1">
    <property type="protein sequence ID" value="PTRK_0001085400.1"/>
    <property type="gene ID" value="PTRK_0001085400"/>
</dbReference>
<dbReference type="AlphaFoldDB" id="A0A0N4ZQR3"/>